<feature type="transmembrane region" description="Helical" evidence="1">
    <location>
        <begin position="138"/>
        <end position="162"/>
    </location>
</feature>
<dbReference type="GeneID" id="36397244"/>
<organism evidence="3 4">
    <name type="scientific">Plasmopara halstedii</name>
    <name type="common">Downy mildew of sunflower</name>
    <dbReference type="NCBI Taxonomy" id="4781"/>
    <lineage>
        <taxon>Eukaryota</taxon>
        <taxon>Sar</taxon>
        <taxon>Stramenopiles</taxon>
        <taxon>Oomycota</taxon>
        <taxon>Peronosporomycetes</taxon>
        <taxon>Peronosporales</taxon>
        <taxon>Peronosporaceae</taxon>
        <taxon>Plasmopara</taxon>
    </lineage>
</organism>
<keyword evidence="2" id="KW-0732">Signal</keyword>
<evidence type="ECO:0000256" key="2">
    <source>
        <dbReference type="SAM" id="SignalP"/>
    </source>
</evidence>
<protein>
    <submittedName>
        <fullName evidence="3">RxLR-like protein</fullName>
    </submittedName>
</protein>
<dbReference type="AlphaFoldDB" id="A0A0P1A7N4"/>
<keyword evidence="1" id="KW-1133">Transmembrane helix</keyword>
<name>A0A0P1A7N4_PLAHL</name>
<dbReference type="EMBL" id="CCYD01000178">
    <property type="protein sequence ID" value="CEG36280.1"/>
    <property type="molecule type" value="Genomic_DNA"/>
</dbReference>
<proteinExistence type="predicted"/>
<evidence type="ECO:0000313" key="3">
    <source>
        <dbReference type="EMBL" id="CEG36280.1"/>
    </source>
</evidence>
<dbReference type="STRING" id="4781.A0A0P1A7N4"/>
<keyword evidence="1" id="KW-0812">Transmembrane</keyword>
<reference evidence="4" key="1">
    <citation type="submission" date="2014-09" db="EMBL/GenBank/DDBJ databases">
        <authorList>
            <person name="Sharma Rahul"/>
            <person name="Thines Marco"/>
        </authorList>
    </citation>
    <scope>NUCLEOTIDE SEQUENCE [LARGE SCALE GENOMIC DNA]</scope>
</reference>
<dbReference type="Proteomes" id="UP000054928">
    <property type="component" value="Unassembled WGS sequence"/>
</dbReference>
<feature type="chain" id="PRO_5006058445" evidence="2">
    <location>
        <begin position="20"/>
        <end position="503"/>
    </location>
</feature>
<evidence type="ECO:0000256" key="1">
    <source>
        <dbReference type="SAM" id="Phobius"/>
    </source>
</evidence>
<accession>A0A0P1A7N4</accession>
<dbReference type="RefSeq" id="XP_024572649.1">
    <property type="nucleotide sequence ID" value="XM_024719057.1"/>
</dbReference>
<evidence type="ECO:0000313" key="4">
    <source>
        <dbReference type="Proteomes" id="UP000054928"/>
    </source>
</evidence>
<feature type="signal peptide" evidence="2">
    <location>
        <begin position="1"/>
        <end position="19"/>
    </location>
</feature>
<keyword evidence="4" id="KW-1185">Reference proteome</keyword>
<sequence>MIMRHLSLLLLLFFSYAACLHGLHNNDIATQSIDSESHMRTSDQDKKENSLRSSIKTKDEERLSFPFFWKGPRSTATTEISAEAARAATTEFSAVATREATNAEKEIIDGAKVVDVKKVGRLRHILNQIKKIPVKGDVLYMLIIYGILFVSTILIILAGVAINHHVQSQLLDLFLSNLFVMSDNALCLGDYEAKRLRRIETNQRMLQSLNLERFSHCVKRTRELKMTKSIEPVRRSRRVQTLRLAQVKASYTTSRLRGNSRPRVVHDKRRLKEKQNSKQWDLEQEQEFQRALKTYPPQLQLPFVYPCQLRKTCQATMMQTLSSTSIEIELDMFHSRCLGIQILPMGKQSVIQALCPSGITTRVSYNNHVIVWKNALTLFGSEDCTLQYNKLITNGPNDVVFDWKVCSDISPAIQQRLHQVERGRRDLKLDDSYDTSEEICTTPVLLFLQHATGPYIYCGRIQYLGYKMQATTFRWQLMDIASMDWKALYSILCQSEQSNKPDV</sequence>
<keyword evidence="1" id="KW-0472">Membrane</keyword>